<dbReference type="Pfam" id="PF25023">
    <property type="entry name" value="TEN_YD-shell"/>
    <property type="match status" value="1"/>
</dbReference>
<feature type="non-terminal residue" evidence="7">
    <location>
        <position position="230"/>
    </location>
</feature>
<protein>
    <submittedName>
        <fullName evidence="7">Uncharacterized protein</fullName>
    </submittedName>
</protein>
<evidence type="ECO:0000256" key="2">
    <source>
        <dbReference type="ARBA" id="ARBA00022737"/>
    </source>
</evidence>
<evidence type="ECO:0000313" key="7">
    <source>
        <dbReference type="EMBL" id="CAF4402067.1"/>
    </source>
</evidence>
<dbReference type="GO" id="GO:0008045">
    <property type="term" value="P:motor neuron axon guidance"/>
    <property type="evidence" value="ECO:0007669"/>
    <property type="project" value="TreeGrafter"/>
</dbReference>
<evidence type="ECO:0000259" key="5">
    <source>
        <dbReference type="Pfam" id="PF25023"/>
    </source>
</evidence>
<dbReference type="Gene3D" id="2.120.10.30">
    <property type="entry name" value="TolB, C-terminal domain"/>
    <property type="match status" value="1"/>
</dbReference>
<dbReference type="InterPro" id="IPR056822">
    <property type="entry name" value="TEN_NHL"/>
</dbReference>
<dbReference type="Proteomes" id="UP000682733">
    <property type="component" value="Unassembled WGS sequence"/>
</dbReference>
<reference evidence="7" key="1">
    <citation type="submission" date="2021-02" db="EMBL/GenBank/DDBJ databases">
        <authorList>
            <person name="Nowell W R."/>
        </authorList>
    </citation>
    <scope>NUCLEOTIDE SEQUENCE</scope>
</reference>
<proteinExistence type="predicted"/>
<evidence type="ECO:0000313" key="8">
    <source>
        <dbReference type="Proteomes" id="UP000682733"/>
    </source>
</evidence>
<evidence type="ECO:0000256" key="1">
    <source>
        <dbReference type="ARBA" id="ARBA00022536"/>
    </source>
</evidence>
<dbReference type="SUPFAM" id="SSF101898">
    <property type="entry name" value="NHL repeat"/>
    <property type="match status" value="1"/>
</dbReference>
<keyword evidence="1" id="KW-0245">EGF-like domain</keyword>
<dbReference type="InterPro" id="IPR056823">
    <property type="entry name" value="TEN-like_YD-shell"/>
</dbReference>
<dbReference type="Pfam" id="PF25021">
    <property type="entry name" value="TEN_NHL"/>
    <property type="match status" value="1"/>
</dbReference>
<accession>A0A8S2VMP0</accession>
<gene>
    <name evidence="6" type="ORF">OVA965_LOCUS41811</name>
    <name evidence="7" type="ORF">TMI583_LOCUS43551</name>
</gene>
<feature type="non-terminal residue" evidence="7">
    <location>
        <position position="1"/>
    </location>
</feature>
<dbReference type="InterPro" id="IPR051216">
    <property type="entry name" value="Teneurin"/>
</dbReference>
<organism evidence="7 8">
    <name type="scientific">Didymodactylos carnosus</name>
    <dbReference type="NCBI Taxonomy" id="1234261"/>
    <lineage>
        <taxon>Eukaryota</taxon>
        <taxon>Metazoa</taxon>
        <taxon>Spiralia</taxon>
        <taxon>Gnathifera</taxon>
        <taxon>Rotifera</taxon>
        <taxon>Eurotatoria</taxon>
        <taxon>Bdelloidea</taxon>
        <taxon>Philodinida</taxon>
        <taxon>Philodinidae</taxon>
        <taxon>Didymodactylos</taxon>
    </lineage>
</organism>
<dbReference type="AlphaFoldDB" id="A0A8S2VMP0"/>
<evidence type="ECO:0000256" key="3">
    <source>
        <dbReference type="ARBA" id="ARBA00023157"/>
    </source>
</evidence>
<dbReference type="PANTHER" id="PTHR11219">
    <property type="entry name" value="TENEURIN AND N-ACETYLGLUCOSAMINE-1-PHOSPHODIESTER ALPHA-N-ACETYLGLUCOSAMINIDASE"/>
    <property type="match status" value="1"/>
</dbReference>
<feature type="domain" description="Teneurin NHL" evidence="4">
    <location>
        <begin position="4"/>
        <end position="136"/>
    </location>
</feature>
<dbReference type="EMBL" id="CAJNOK010049398">
    <property type="protein sequence ID" value="CAF1595800.1"/>
    <property type="molecule type" value="Genomic_DNA"/>
</dbReference>
<comment type="caution">
    <text evidence="7">The sequence shown here is derived from an EMBL/GenBank/DDBJ whole genome shotgun (WGS) entry which is preliminary data.</text>
</comment>
<feature type="domain" description="Teneurin-like YD-shell" evidence="5">
    <location>
        <begin position="150"/>
        <end position="229"/>
    </location>
</feature>
<sequence>FYSPTVLNINPLDDDIYVLDDTIIYRIKPLFNRIEIVLGKPYFCSSNQNLTILHNPIDFTFDSYGDLYVLETSRTKQSFIRVLKSNGIIETISGYSQVPIIKQFQIDKDNIFSKPSSIIAHPDGTILLANSGSKEIFKIKMISSYDDEQKNLNIFSPETNEIYLFNRMGQHHTTIDALTDYIYNFTYDSPQNAYARLDSITHRSGKSVAIKYDYAMKINDIYLPSGNKLK</sequence>
<dbReference type="Proteomes" id="UP000677228">
    <property type="component" value="Unassembled WGS sequence"/>
</dbReference>
<name>A0A8S2VMP0_9BILA</name>
<keyword evidence="3" id="KW-1015">Disulfide bond</keyword>
<dbReference type="InterPro" id="IPR011042">
    <property type="entry name" value="6-blade_b-propeller_TolB-like"/>
</dbReference>
<evidence type="ECO:0000313" key="6">
    <source>
        <dbReference type="EMBL" id="CAF1595800.1"/>
    </source>
</evidence>
<dbReference type="PANTHER" id="PTHR11219:SF69">
    <property type="entry name" value="TENEURIN-A"/>
    <property type="match status" value="1"/>
</dbReference>
<evidence type="ECO:0000259" key="4">
    <source>
        <dbReference type="Pfam" id="PF25021"/>
    </source>
</evidence>
<dbReference type="EMBL" id="CAJOBA010072999">
    <property type="protein sequence ID" value="CAF4402067.1"/>
    <property type="molecule type" value="Genomic_DNA"/>
</dbReference>
<keyword evidence="2" id="KW-0677">Repeat</keyword>